<accession>A0ACB8UPX0</accession>
<proteinExistence type="predicted"/>
<organism evidence="1">
    <name type="scientific">Ophidiomyces ophidiicola</name>
    <dbReference type="NCBI Taxonomy" id="1387563"/>
    <lineage>
        <taxon>Eukaryota</taxon>
        <taxon>Fungi</taxon>
        <taxon>Dikarya</taxon>
        <taxon>Ascomycota</taxon>
        <taxon>Pezizomycotina</taxon>
        <taxon>Eurotiomycetes</taxon>
        <taxon>Eurotiomycetidae</taxon>
        <taxon>Onygenales</taxon>
        <taxon>Onygenaceae</taxon>
        <taxon>Ophidiomyces</taxon>
    </lineage>
</organism>
<name>A0ACB8UPX0_9EURO</name>
<protein>
    <submittedName>
        <fullName evidence="1">Uncharacterized protein</fullName>
    </submittedName>
</protein>
<evidence type="ECO:0000313" key="1">
    <source>
        <dbReference type="EMBL" id="KAI2382545.1"/>
    </source>
</evidence>
<reference evidence="1" key="1">
    <citation type="journal article" date="2022" name="bioRxiv">
        <title>Population genetic analysis of Ophidiomyces ophidiicola, the causative agent of snake fungal disease, indicates recent introductions to the USA.</title>
        <authorList>
            <person name="Ladner J.T."/>
            <person name="Palmer J.M."/>
            <person name="Ettinger C.L."/>
            <person name="Stajich J.E."/>
            <person name="Farrell T.M."/>
            <person name="Glorioso B.M."/>
            <person name="Lawson B."/>
            <person name="Price S.J."/>
            <person name="Stengle A.G."/>
            <person name="Grear D.A."/>
            <person name="Lorch J.M."/>
        </authorList>
    </citation>
    <scope>NUCLEOTIDE SEQUENCE</scope>
    <source>
        <strain evidence="1">NWHC 24266-5</strain>
    </source>
</reference>
<gene>
    <name evidence="1" type="ORF">LOY88_005914</name>
</gene>
<comment type="caution">
    <text evidence="1">The sequence shown here is derived from an EMBL/GenBank/DDBJ whole genome shotgun (WGS) entry which is preliminary data.</text>
</comment>
<dbReference type="EMBL" id="JALBCA010000118">
    <property type="protein sequence ID" value="KAI2382545.1"/>
    <property type="molecule type" value="Genomic_DNA"/>
</dbReference>
<sequence>MATPFSKNNLGATPTQYTSSPHPSAVPMGRPLSHKSPSMKTPSASGHGHQNHPSAPSYSIPTPLPMTAAGLEDPAMFSSPSALIALGLSGITPSPAAQDVLGVQGMADSDVHALPIPPLGIAKDIDEERRKRIDEVVALLRTRVAGRGVCRESVERLGRLEGLECMWQDNDLSIAGNSVDLEIEFQPGQEIVTNVTLRYATPDAPEGERRAEASEVLRRNLEQTPGDQQSGRWKPLGEFHENLRRLAIMDQLSREVNCFEATEGVYESLKRVWIEEKNRGMHRGDWEHLCKGWVGRPSLHGGKHLGLVLDYWAEQNRMLDSEERTSENKMDTDKPPNGDKNSHPNLKLWSAAVECEIGYPPVRISKDWVAEVVFTEIDTQDGNDTAKINMVNWVEPPTTLVSTLSSNPQSALDPPMLSGTTPNVRFAARLEPPVAMPTLVASEVYRVLGLNMAQELKITTYDLLVVPPHIDRLDFLDIEAKQSLHEREVYRIDEHGKAIGRPHLYTFSAVEQVPGRTISELPFAHPRQISEILPVLRQYALLSNLLRRVFNDSTADPRTNRSISPEKPEPHVFTESTPDGYYISNINPTERQLDSMLLKTRKGGFRSSPSDTQTLRPLPAETGLRADISLRTPIGGVPSIIVVFSVDETLLNNEPTLPYAVSEMTPQTVMMNVEIRLNGTISISEVSGLWQDEHDDDKTEAERKTFCAKASKVLETCEDVGLLIEWVVRWMRKQNKK</sequence>